<evidence type="ECO:0000256" key="2">
    <source>
        <dbReference type="ARBA" id="ARBA00023125"/>
    </source>
</evidence>
<dbReference type="InterPro" id="IPR036388">
    <property type="entry name" value="WH-like_DNA-bd_sf"/>
</dbReference>
<dbReference type="Proteomes" id="UP001162318">
    <property type="component" value="Unassembled WGS sequence"/>
</dbReference>
<dbReference type="InterPro" id="IPR000835">
    <property type="entry name" value="HTH_MarR-typ"/>
</dbReference>
<dbReference type="PROSITE" id="PS50995">
    <property type="entry name" value="HTH_MARR_2"/>
    <property type="match status" value="1"/>
</dbReference>
<accession>A0AA43BEE2</accession>
<dbReference type="InterPro" id="IPR023187">
    <property type="entry name" value="Tscrpt_reg_MarR-type_CS"/>
</dbReference>
<dbReference type="SMART" id="SM00347">
    <property type="entry name" value="HTH_MARR"/>
    <property type="match status" value="1"/>
</dbReference>
<evidence type="ECO:0000256" key="3">
    <source>
        <dbReference type="ARBA" id="ARBA00023163"/>
    </source>
</evidence>
<dbReference type="RefSeq" id="WP_279731788.1">
    <property type="nucleotide sequence ID" value="NZ_JAOCKX010000105.1"/>
</dbReference>
<evidence type="ECO:0000313" key="6">
    <source>
        <dbReference type="Proteomes" id="UP001162318"/>
    </source>
</evidence>
<name>A0AA43BEE2_SPHYA</name>
<dbReference type="Gene3D" id="1.10.10.10">
    <property type="entry name" value="Winged helix-like DNA-binding domain superfamily/Winged helix DNA-binding domain"/>
    <property type="match status" value="1"/>
</dbReference>
<keyword evidence="3" id="KW-0804">Transcription</keyword>
<dbReference type="InterPro" id="IPR036390">
    <property type="entry name" value="WH_DNA-bd_sf"/>
</dbReference>
<dbReference type="Pfam" id="PF01047">
    <property type="entry name" value="MarR"/>
    <property type="match status" value="1"/>
</dbReference>
<keyword evidence="1" id="KW-0805">Transcription regulation</keyword>
<gene>
    <name evidence="5" type="ORF">N5J77_29610</name>
</gene>
<dbReference type="PRINTS" id="PR00598">
    <property type="entry name" value="HTHMARR"/>
</dbReference>
<dbReference type="GO" id="GO:0003677">
    <property type="term" value="F:DNA binding"/>
    <property type="evidence" value="ECO:0007669"/>
    <property type="project" value="UniProtKB-KW"/>
</dbReference>
<evidence type="ECO:0000259" key="4">
    <source>
        <dbReference type="PROSITE" id="PS50995"/>
    </source>
</evidence>
<keyword evidence="2" id="KW-0238">DNA-binding</keyword>
<dbReference type="AlphaFoldDB" id="A0AA43BEE2"/>
<feature type="domain" description="HTH marR-type" evidence="4">
    <location>
        <begin position="5"/>
        <end position="138"/>
    </location>
</feature>
<dbReference type="PANTHER" id="PTHR42756">
    <property type="entry name" value="TRANSCRIPTIONAL REGULATOR, MARR"/>
    <property type="match status" value="1"/>
</dbReference>
<evidence type="ECO:0000313" key="5">
    <source>
        <dbReference type="EMBL" id="MDH2135285.1"/>
    </source>
</evidence>
<proteinExistence type="predicted"/>
<reference evidence="5" key="1">
    <citation type="submission" date="2022-09" db="EMBL/GenBank/DDBJ databases">
        <title>Intensive care unit water sources are persistently colonized with multi-drug resistant bacteria and are the site of extensive horizontal gene transfer of antibiotic resistance genes.</title>
        <authorList>
            <person name="Diorio-Toth L."/>
        </authorList>
    </citation>
    <scope>NUCLEOTIDE SEQUENCE</scope>
    <source>
        <strain evidence="5">GD03659</strain>
    </source>
</reference>
<dbReference type="PANTHER" id="PTHR42756:SF1">
    <property type="entry name" value="TRANSCRIPTIONAL REPRESSOR OF EMRAB OPERON"/>
    <property type="match status" value="1"/>
</dbReference>
<dbReference type="PROSITE" id="PS01117">
    <property type="entry name" value="HTH_MARR_1"/>
    <property type="match status" value="1"/>
</dbReference>
<dbReference type="EMBL" id="JAOCKX010000105">
    <property type="protein sequence ID" value="MDH2135285.1"/>
    <property type="molecule type" value="Genomic_DNA"/>
</dbReference>
<organism evidence="5 6">
    <name type="scientific">Sphingobium yanoikuyae</name>
    <name type="common">Sphingomonas yanoikuyae</name>
    <dbReference type="NCBI Taxonomy" id="13690"/>
    <lineage>
        <taxon>Bacteria</taxon>
        <taxon>Pseudomonadati</taxon>
        <taxon>Pseudomonadota</taxon>
        <taxon>Alphaproteobacteria</taxon>
        <taxon>Sphingomonadales</taxon>
        <taxon>Sphingomonadaceae</taxon>
        <taxon>Sphingobium</taxon>
    </lineage>
</organism>
<sequence>MNSEQEDTAIRLQLLATRLLRLARSAHGKQGIGSAQYSALAVLYERGPISVVELARVERVAHPTMSRIVGGLEKLGAVERRMELQDRRQRQLVLTAPGRALYESISVNRVEAINTVLARMSAGAARELAEALAEAIRSMEQRD</sequence>
<dbReference type="GO" id="GO:0003700">
    <property type="term" value="F:DNA-binding transcription factor activity"/>
    <property type="evidence" value="ECO:0007669"/>
    <property type="project" value="InterPro"/>
</dbReference>
<comment type="caution">
    <text evidence="5">The sequence shown here is derived from an EMBL/GenBank/DDBJ whole genome shotgun (WGS) entry which is preliminary data.</text>
</comment>
<evidence type="ECO:0000256" key="1">
    <source>
        <dbReference type="ARBA" id="ARBA00023015"/>
    </source>
</evidence>
<dbReference type="SUPFAM" id="SSF46785">
    <property type="entry name" value="Winged helix' DNA-binding domain"/>
    <property type="match status" value="1"/>
</dbReference>
<protein>
    <submittedName>
        <fullName evidence="5">MarR family transcriptional regulator</fullName>
    </submittedName>
</protein>